<organism evidence="5 6">
    <name type="scientific">Geosporobacter ferrireducens</name>
    <dbReference type="NCBI Taxonomy" id="1424294"/>
    <lineage>
        <taxon>Bacteria</taxon>
        <taxon>Bacillati</taxon>
        <taxon>Bacillota</taxon>
        <taxon>Clostridia</taxon>
        <taxon>Peptostreptococcales</taxon>
        <taxon>Thermotaleaceae</taxon>
        <taxon>Geosporobacter</taxon>
    </lineage>
</organism>
<dbReference type="InterPro" id="IPR002509">
    <property type="entry name" value="NODB_dom"/>
</dbReference>
<dbReference type="OrthoDB" id="9778320at2"/>
<evidence type="ECO:0000313" key="5">
    <source>
        <dbReference type="EMBL" id="AOT69051.1"/>
    </source>
</evidence>
<dbReference type="AlphaFoldDB" id="A0A1D8GDS8"/>
<keyword evidence="1" id="KW-0732">Signal</keyword>
<dbReference type="Pfam" id="PF00395">
    <property type="entry name" value="SLH"/>
    <property type="match status" value="2"/>
</dbReference>
<dbReference type="SUPFAM" id="SSF88713">
    <property type="entry name" value="Glycoside hydrolase/deacetylase"/>
    <property type="match status" value="1"/>
</dbReference>
<dbReference type="GO" id="GO:0005975">
    <property type="term" value="P:carbohydrate metabolic process"/>
    <property type="evidence" value="ECO:0007669"/>
    <property type="project" value="InterPro"/>
</dbReference>
<feature type="domain" description="NodB homology" evidence="4">
    <location>
        <begin position="288"/>
        <end position="458"/>
    </location>
</feature>
<accession>A0A1D8GDS8</accession>
<feature type="domain" description="SLH" evidence="3">
    <location>
        <begin position="155"/>
        <end position="218"/>
    </location>
</feature>
<dbReference type="RefSeq" id="WP_069974617.1">
    <property type="nucleotide sequence ID" value="NZ_CP017269.1"/>
</dbReference>
<dbReference type="InterPro" id="IPR001119">
    <property type="entry name" value="SLH_dom"/>
</dbReference>
<evidence type="ECO:0000259" key="3">
    <source>
        <dbReference type="PROSITE" id="PS51272"/>
    </source>
</evidence>
<sequence length="458" mass="52618">MNLLTRGMKRISVLSLIFFVLIAIVGSQSYAQRTASSWARAAVDGMEQNGVADQRIMGNLRQNISREEFALLTVNLYQKSTCKPLKQPKEEPFHDIASSSYRREIGQAYELGLVKGIGEGKYNPRGTITRQEIAVLLYNTLKILAPNDDFDINDDLIFEDNQEIAYWARPAIVYLYKKDIMKGTGNLRIDPKGNTTREQALTLVYKLAMEKKFIQHLEGMEYAQKVPVLVYHHLLKNEENKQFLNNSAVLSVERFEEQMKMLYDNGYKTITLGQLESFVKGHIRLPKKSVVITFDDGYLSNYLYAYPILKQYGYTAAIFMITEVIPSSPQHFNPDKLNYMSWIEMEKSEDCFEFPAHTHGLHHLNNKNISFLVSQPKEIIEKDLALNRQLLNTTYFAYPYGQYNRTTIGILKQLGYSMAFNTKPGYVKSGDAPYELKRFSISPAVTMEEFKKIVETSK</sequence>
<feature type="domain" description="SLH" evidence="3">
    <location>
        <begin position="88"/>
        <end position="151"/>
    </location>
</feature>
<dbReference type="PANTHER" id="PTHR34216:SF13">
    <property type="entry name" value="XYLANASE_CHITIN DEACETYLASE"/>
    <property type="match status" value="1"/>
</dbReference>
<dbReference type="PROSITE" id="PS51272">
    <property type="entry name" value="SLH"/>
    <property type="match status" value="2"/>
</dbReference>
<proteinExistence type="predicted"/>
<dbReference type="KEGG" id="gfe:Gferi_05445"/>
<protein>
    <recommendedName>
        <fullName evidence="7">NodB homology domain-containing protein</fullName>
    </recommendedName>
</protein>
<dbReference type="PROSITE" id="PS51677">
    <property type="entry name" value="NODB"/>
    <property type="match status" value="1"/>
</dbReference>
<dbReference type="Pfam" id="PF01522">
    <property type="entry name" value="Polysacc_deac_1"/>
    <property type="match status" value="1"/>
</dbReference>
<keyword evidence="6" id="KW-1185">Reference proteome</keyword>
<dbReference type="PANTHER" id="PTHR34216">
    <property type="match status" value="1"/>
</dbReference>
<evidence type="ECO:0000259" key="4">
    <source>
        <dbReference type="PROSITE" id="PS51677"/>
    </source>
</evidence>
<dbReference type="Proteomes" id="UP000095743">
    <property type="component" value="Chromosome"/>
</dbReference>
<dbReference type="EMBL" id="CP017269">
    <property type="protein sequence ID" value="AOT69051.1"/>
    <property type="molecule type" value="Genomic_DNA"/>
</dbReference>
<dbReference type="InterPro" id="IPR051398">
    <property type="entry name" value="Polysacch_Deacetylase"/>
</dbReference>
<dbReference type="InterPro" id="IPR011330">
    <property type="entry name" value="Glyco_hydro/deAcase_b/a-brl"/>
</dbReference>
<evidence type="ECO:0008006" key="7">
    <source>
        <dbReference type="Google" id="ProtNLM"/>
    </source>
</evidence>
<dbReference type="CDD" id="cd10966">
    <property type="entry name" value="CE4_yadE_5s"/>
    <property type="match status" value="1"/>
</dbReference>
<name>A0A1D8GDS8_9FIRM</name>
<evidence type="ECO:0000256" key="2">
    <source>
        <dbReference type="ARBA" id="ARBA00022737"/>
    </source>
</evidence>
<dbReference type="Gene3D" id="3.20.20.370">
    <property type="entry name" value="Glycoside hydrolase/deacetylase"/>
    <property type="match status" value="1"/>
</dbReference>
<evidence type="ECO:0000313" key="6">
    <source>
        <dbReference type="Proteomes" id="UP000095743"/>
    </source>
</evidence>
<keyword evidence="2" id="KW-0677">Repeat</keyword>
<evidence type="ECO:0000256" key="1">
    <source>
        <dbReference type="ARBA" id="ARBA00022729"/>
    </source>
</evidence>
<dbReference type="GO" id="GO:0016810">
    <property type="term" value="F:hydrolase activity, acting on carbon-nitrogen (but not peptide) bonds"/>
    <property type="evidence" value="ECO:0007669"/>
    <property type="project" value="InterPro"/>
</dbReference>
<reference evidence="5 6" key="1">
    <citation type="submission" date="2016-09" db="EMBL/GenBank/DDBJ databases">
        <title>Genomic analysis reveals versatility of anaerobic energy metabolism of Geosporobacter ferrireducens IRF9 of phylum Firmicutes.</title>
        <authorList>
            <person name="Kim S.-J."/>
        </authorList>
    </citation>
    <scope>NUCLEOTIDE SEQUENCE [LARGE SCALE GENOMIC DNA]</scope>
    <source>
        <strain evidence="5 6">IRF9</strain>
    </source>
</reference>
<dbReference type="STRING" id="1424294.Gferi_05445"/>
<gene>
    <name evidence="5" type="ORF">Gferi_05445</name>
</gene>